<evidence type="ECO:0000256" key="9">
    <source>
        <dbReference type="SAM" id="Phobius"/>
    </source>
</evidence>
<feature type="domain" description="Peptidase M28" evidence="10">
    <location>
        <begin position="105"/>
        <end position="291"/>
    </location>
</feature>
<evidence type="ECO:0000256" key="8">
    <source>
        <dbReference type="ARBA" id="ARBA00031512"/>
    </source>
</evidence>
<feature type="transmembrane region" description="Helical" evidence="9">
    <location>
        <begin position="504"/>
        <end position="526"/>
    </location>
</feature>
<dbReference type="AlphaFoldDB" id="A0A918A149"/>
<accession>A0A918A149</accession>
<feature type="transmembrane region" description="Helical" evidence="9">
    <location>
        <begin position="399"/>
        <end position="419"/>
    </location>
</feature>
<protein>
    <recommendedName>
        <fullName evidence="4">Vacuolar membrane protease</fullName>
    </recommendedName>
    <alternativeName>
        <fullName evidence="8">FXNA-related family protease 1</fullName>
    </alternativeName>
</protein>
<feature type="transmembrane region" description="Helical" evidence="9">
    <location>
        <begin position="478"/>
        <end position="498"/>
    </location>
</feature>
<keyword evidence="6 9" id="KW-1133">Transmembrane helix</keyword>
<keyword evidence="5" id="KW-0926">Vacuole</keyword>
<keyword evidence="7" id="KW-0325">Glycoprotein</keyword>
<keyword evidence="12" id="KW-1185">Reference proteome</keyword>
<evidence type="ECO:0000256" key="7">
    <source>
        <dbReference type="ARBA" id="ARBA00023180"/>
    </source>
</evidence>
<evidence type="ECO:0000256" key="4">
    <source>
        <dbReference type="ARBA" id="ARBA00017435"/>
    </source>
</evidence>
<keyword evidence="9" id="KW-0812">Transmembrane</keyword>
<feature type="transmembrane region" description="Helical" evidence="9">
    <location>
        <begin position="356"/>
        <end position="379"/>
    </location>
</feature>
<feature type="transmembrane region" description="Helical" evidence="9">
    <location>
        <begin position="549"/>
        <end position="570"/>
    </location>
</feature>
<dbReference type="EMBL" id="BMNK01000002">
    <property type="protein sequence ID" value="GGP03689.1"/>
    <property type="molecule type" value="Genomic_DNA"/>
</dbReference>
<evidence type="ECO:0000256" key="6">
    <source>
        <dbReference type="ARBA" id="ARBA00022989"/>
    </source>
</evidence>
<dbReference type="InterPro" id="IPR007484">
    <property type="entry name" value="Peptidase_M28"/>
</dbReference>
<dbReference type="GO" id="GO:0008235">
    <property type="term" value="F:metalloexopeptidase activity"/>
    <property type="evidence" value="ECO:0007669"/>
    <property type="project" value="InterPro"/>
</dbReference>
<dbReference type="InterPro" id="IPR045175">
    <property type="entry name" value="M28_fam"/>
</dbReference>
<feature type="transmembrane region" description="Helical" evidence="9">
    <location>
        <begin position="453"/>
        <end position="471"/>
    </location>
</feature>
<name>A0A918A149_9ACTN</name>
<sequence length="750" mass="77873">MTRTALAGLVALTALLVVTLLDLAPPAPSPAGAPAAAFSAARAHEHVRAIARAPHPVGTAEHTRVREHLVAQLRALGLDVRVQEGVGVLPLPSPNGAIPMGTMRNIVAVRPGTAPTGRVVVAAHYDSVEAGPGAADDGAGVATILEVARALPTGLRNDVVFLITDGEEDGLLGAEAFIREDPLAKGTVVVLNQEARGVRGTVQMFRASPGSAPLISLYGAHAPHPSADSAFAAILSVLPNNTDFHVFDEAGWLGLDSAFIGGGAYYHTALDDPAHLDLGSLQMMGDNALALTRTLSGTDLATLKSGDESVYFTLPGVLVRYPLWLELPIAVGALALAAALVWTLRRRGRASLPRTLAGAGLALLPVVGAGAAGFAVMPLLTLFRPEYSGMLTGDPYRPWLYQAALLVFTAAVVLAWRLVLRRVGPAALAAGALLLVAVLGLVFAALLPGGSHTLSWPALFAALGWLVSTRLRGTGWRTVALTLGLAPAAVLLGATAVVTMDVGLAIGGIIAAPHFALLLMLLLPLVERDRPGDGRGVAPDAQAAKPRRAALPLLTAVIVTAGLVAAGLFVDRFDAAHPRQTRLAYALDTATGEAVWGSRTGTPSPDSKRFFAAEGWATRPAQAADLRAPELSVVKDETTGGHRALTLRLKPTGDAPVTGLTIMSSEGAKPVSDSTIGPITVNGRRLSRATGFAYHAPPEELEVTLVLPPGPARLQAYEQGHNLSAIPGYQPAPDTIIMYPQSTVFRVHQL</sequence>
<dbReference type="GO" id="GO:0004177">
    <property type="term" value="F:aminopeptidase activity"/>
    <property type="evidence" value="ECO:0007669"/>
    <property type="project" value="UniProtKB-KW"/>
</dbReference>
<keyword evidence="9" id="KW-0472">Membrane</keyword>
<dbReference type="GO" id="GO:0005774">
    <property type="term" value="C:vacuolar membrane"/>
    <property type="evidence" value="ECO:0007669"/>
    <property type="project" value="UniProtKB-SubCell"/>
</dbReference>
<feature type="transmembrane region" description="Helical" evidence="9">
    <location>
        <begin position="426"/>
        <end position="447"/>
    </location>
</feature>
<evidence type="ECO:0000259" key="10">
    <source>
        <dbReference type="Pfam" id="PF04389"/>
    </source>
</evidence>
<evidence type="ECO:0000256" key="2">
    <source>
        <dbReference type="ARBA" id="ARBA00004128"/>
    </source>
</evidence>
<reference evidence="11" key="2">
    <citation type="submission" date="2020-09" db="EMBL/GenBank/DDBJ databases">
        <authorList>
            <person name="Sun Q."/>
            <person name="Zhou Y."/>
        </authorList>
    </citation>
    <scope>NUCLEOTIDE SEQUENCE</scope>
    <source>
        <strain evidence="11">CGMCC 4.7430</strain>
    </source>
</reference>
<dbReference type="PANTHER" id="PTHR12147:SF58">
    <property type="entry name" value="VACUOLAR MEMBRANE PROTEASE"/>
    <property type="match status" value="1"/>
</dbReference>
<keyword evidence="11" id="KW-0031">Aminopeptidase</keyword>
<proteinExistence type="inferred from homology"/>
<dbReference type="SUPFAM" id="SSF53187">
    <property type="entry name" value="Zn-dependent exopeptidases"/>
    <property type="match status" value="1"/>
</dbReference>
<evidence type="ECO:0000256" key="5">
    <source>
        <dbReference type="ARBA" id="ARBA00022554"/>
    </source>
</evidence>
<evidence type="ECO:0000256" key="3">
    <source>
        <dbReference type="ARBA" id="ARBA00010918"/>
    </source>
</evidence>
<evidence type="ECO:0000313" key="12">
    <source>
        <dbReference type="Proteomes" id="UP000660745"/>
    </source>
</evidence>
<comment type="function">
    <text evidence="1">May be involved in vacuolar sorting and osmoregulation.</text>
</comment>
<dbReference type="PANTHER" id="PTHR12147">
    <property type="entry name" value="METALLOPEPTIDASE M28 FAMILY MEMBER"/>
    <property type="match status" value="1"/>
</dbReference>
<evidence type="ECO:0000313" key="11">
    <source>
        <dbReference type="EMBL" id="GGP03689.1"/>
    </source>
</evidence>
<keyword evidence="11" id="KW-0378">Hydrolase</keyword>
<evidence type="ECO:0000256" key="1">
    <source>
        <dbReference type="ARBA" id="ARBA00003273"/>
    </source>
</evidence>
<keyword evidence="11" id="KW-0645">Protease</keyword>
<comment type="subcellular location">
    <subcellularLocation>
        <location evidence="2">Vacuole membrane</location>
        <topology evidence="2">Multi-pass membrane protein</topology>
    </subcellularLocation>
</comment>
<dbReference type="RefSeq" id="WP_189137810.1">
    <property type="nucleotide sequence ID" value="NZ_BMNK01000002.1"/>
</dbReference>
<feature type="transmembrane region" description="Helical" evidence="9">
    <location>
        <begin position="323"/>
        <end position="344"/>
    </location>
</feature>
<comment type="caution">
    <text evidence="11">The sequence shown here is derived from an EMBL/GenBank/DDBJ whole genome shotgun (WGS) entry which is preliminary data.</text>
</comment>
<dbReference type="Proteomes" id="UP000660745">
    <property type="component" value="Unassembled WGS sequence"/>
</dbReference>
<organism evidence="11 12">
    <name type="scientific">Nonomuraea glycinis</name>
    <dbReference type="NCBI Taxonomy" id="2047744"/>
    <lineage>
        <taxon>Bacteria</taxon>
        <taxon>Bacillati</taxon>
        <taxon>Actinomycetota</taxon>
        <taxon>Actinomycetes</taxon>
        <taxon>Streptosporangiales</taxon>
        <taxon>Streptosporangiaceae</taxon>
        <taxon>Nonomuraea</taxon>
    </lineage>
</organism>
<dbReference type="GO" id="GO:0006508">
    <property type="term" value="P:proteolysis"/>
    <property type="evidence" value="ECO:0007669"/>
    <property type="project" value="InterPro"/>
</dbReference>
<comment type="similarity">
    <text evidence="3">Belongs to the peptidase M28 family.</text>
</comment>
<gene>
    <name evidence="11" type="ORF">GCM10012278_15980</name>
</gene>
<dbReference type="Pfam" id="PF04389">
    <property type="entry name" value="Peptidase_M28"/>
    <property type="match status" value="1"/>
</dbReference>
<dbReference type="Gene3D" id="3.40.630.10">
    <property type="entry name" value="Zn peptidases"/>
    <property type="match status" value="1"/>
</dbReference>
<reference evidence="11" key="1">
    <citation type="journal article" date="2014" name="Int. J. Syst. Evol. Microbiol.">
        <title>Complete genome sequence of Corynebacterium casei LMG S-19264T (=DSM 44701T), isolated from a smear-ripened cheese.</title>
        <authorList>
            <consortium name="US DOE Joint Genome Institute (JGI-PGF)"/>
            <person name="Walter F."/>
            <person name="Albersmeier A."/>
            <person name="Kalinowski J."/>
            <person name="Ruckert C."/>
        </authorList>
    </citation>
    <scope>NUCLEOTIDE SEQUENCE</scope>
    <source>
        <strain evidence="11">CGMCC 4.7430</strain>
    </source>
</reference>